<comment type="caution">
    <text evidence="7">The sequence shown here is derived from an EMBL/GenBank/DDBJ whole genome shotgun (WGS) entry which is preliminary data.</text>
</comment>
<keyword evidence="5 6" id="KW-0472">Membrane</keyword>
<evidence type="ECO:0000256" key="1">
    <source>
        <dbReference type="ARBA" id="ARBA00004141"/>
    </source>
</evidence>
<organism evidence="7 8">
    <name type="scientific">Faecousia intestinalis</name>
    <dbReference type="NCBI Taxonomy" id="3133167"/>
    <lineage>
        <taxon>Bacteria</taxon>
        <taxon>Bacillati</taxon>
        <taxon>Bacillota</taxon>
        <taxon>Clostridia</taxon>
        <taxon>Eubacteriales</taxon>
        <taxon>Oscillospiraceae</taxon>
        <taxon>Faecousia</taxon>
    </lineage>
</organism>
<feature type="transmembrane region" description="Helical" evidence="6">
    <location>
        <begin position="313"/>
        <end position="340"/>
    </location>
</feature>
<keyword evidence="8" id="KW-1185">Reference proteome</keyword>
<keyword evidence="4 6" id="KW-1133">Transmembrane helix</keyword>
<evidence type="ECO:0000256" key="5">
    <source>
        <dbReference type="ARBA" id="ARBA00023136"/>
    </source>
</evidence>
<feature type="transmembrane region" description="Helical" evidence="6">
    <location>
        <begin position="46"/>
        <end position="66"/>
    </location>
</feature>
<keyword evidence="2 6" id="KW-0812">Transmembrane</keyword>
<dbReference type="RefSeq" id="WP_349134857.1">
    <property type="nucleotide sequence ID" value="NZ_JBBMFF010000127.1"/>
</dbReference>
<dbReference type="InterPro" id="IPR018365">
    <property type="entry name" value="Cell_cycle_FtsW-rel_CS"/>
</dbReference>
<evidence type="ECO:0000313" key="7">
    <source>
        <dbReference type="EMBL" id="MEQ2510152.1"/>
    </source>
</evidence>
<feature type="transmembrane region" description="Helical" evidence="6">
    <location>
        <begin position="280"/>
        <end position="301"/>
    </location>
</feature>
<dbReference type="PANTHER" id="PTHR30474">
    <property type="entry name" value="CELL CYCLE PROTEIN"/>
    <property type="match status" value="1"/>
</dbReference>
<evidence type="ECO:0000313" key="8">
    <source>
        <dbReference type="Proteomes" id="UP001491552"/>
    </source>
</evidence>
<keyword evidence="3" id="KW-0133">Cell shape</keyword>
<gene>
    <name evidence="7" type="ORF">WMO66_02630</name>
</gene>
<evidence type="ECO:0000256" key="3">
    <source>
        <dbReference type="ARBA" id="ARBA00022960"/>
    </source>
</evidence>
<sequence>MRKFGAKLLEVLRKGDMVLLALCVLTSVFGIVMVAASTAYDGSSRYVIIQTGALITGILLYLALTAFDIDILAGQRTLLFLFNTAFLAMLLVWGVEGTSGNKSWLHFPFLPFNIQPAEVCKITYIIILAKTMSLNRNRISSLRSVGTLTFHMLWIVALIVVISHDTGVALIFMFLFVVMAYVGGVSGWWFLGGAGAVAAVSPYLWKYFIRDDQKQRILALIDPSIDPDGLGVLWQTNKSLEALRNGGLTGQGLFHGDLTSIGYLPAQHTDSIFSSIGEQLGMLGCLAALFLLLAIVLRCIQVGMKSPDYMNRLICIGIASMLLFQILINVGVCLGLFPVVGLALPFLSYGGSSILTSFLAMGIVSGIKMRPAPDMSAHYIRPY</sequence>
<name>A0ABV1G480_9FIRM</name>
<evidence type="ECO:0000256" key="4">
    <source>
        <dbReference type="ARBA" id="ARBA00022989"/>
    </source>
</evidence>
<comment type="subcellular location">
    <subcellularLocation>
        <location evidence="1">Membrane</location>
        <topology evidence="1">Multi-pass membrane protein</topology>
    </subcellularLocation>
</comment>
<evidence type="ECO:0000256" key="6">
    <source>
        <dbReference type="SAM" id="Phobius"/>
    </source>
</evidence>
<protein>
    <submittedName>
        <fullName evidence="7">FtsW/RodA/SpoVE family cell cycle protein</fullName>
    </submittedName>
</protein>
<feature type="transmembrane region" description="Helical" evidence="6">
    <location>
        <begin position="150"/>
        <end position="182"/>
    </location>
</feature>
<dbReference type="Proteomes" id="UP001491552">
    <property type="component" value="Unassembled WGS sequence"/>
</dbReference>
<dbReference type="PROSITE" id="PS00428">
    <property type="entry name" value="FTSW_RODA_SPOVE"/>
    <property type="match status" value="1"/>
</dbReference>
<reference evidence="7 8" key="1">
    <citation type="submission" date="2024-03" db="EMBL/GenBank/DDBJ databases">
        <title>Human intestinal bacterial collection.</title>
        <authorList>
            <person name="Pauvert C."/>
            <person name="Hitch T.C.A."/>
            <person name="Clavel T."/>
        </authorList>
    </citation>
    <scope>NUCLEOTIDE SEQUENCE [LARGE SCALE GENOMIC DNA]</scope>
    <source>
        <strain evidence="7 8">CLA-AA-H192</strain>
    </source>
</reference>
<feature type="transmembrane region" description="Helical" evidence="6">
    <location>
        <begin position="78"/>
        <end position="95"/>
    </location>
</feature>
<feature type="transmembrane region" description="Helical" evidence="6">
    <location>
        <begin position="346"/>
        <end position="367"/>
    </location>
</feature>
<accession>A0ABV1G480</accession>
<dbReference type="PANTHER" id="PTHR30474:SF1">
    <property type="entry name" value="PEPTIDOGLYCAN GLYCOSYLTRANSFERASE MRDB"/>
    <property type="match status" value="1"/>
</dbReference>
<dbReference type="EMBL" id="JBBMFF010000127">
    <property type="protein sequence ID" value="MEQ2510152.1"/>
    <property type="molecule type" value="Genomic_DNA"/>
</dbReference>
<proteinExistence type="predicted"/>
<dbReference type="Pfam" id="PF01098">
    <property type="entry name" value="FTSW_RODA_SPOVE"/>
    <property type="match status" value="1"/>
</dbReference>
<dbReference type="InterPro" id="IPR001182">
    <property type="entry name" value="FtsW/RodA"/>
</dbReference>
<evidence type="ECO:0000256" key="2">
    <source>
        <dbReference type="ARBA" id="ARBA00022692"/>
    </source>
</evidence>